<evidence type="ECO:0000256" key="1">
    <source>
        <dbReference type="ARBA" id="ARBA00004196"/>
    </source>
</evidence>
<dbReference type="RefSeq" id="WP_133871629.1">
    <property type="nucleotide sequence ID" value="NZ_BOMD01000072.1"/>
</dbReference>
<reference evidence="4 5" key="1">
    <citation type="submission" date="2019-03" db="EMBL/GenBank/DDBJ databases">
        <title>Sequencing the genomes of 1000 actinobacteria strains.</title>
        <authorList>
            <person name="Klenk H.-P."/>
        </authorList>
    </citation>
    <scope>NUCLEOTIDE SEQUENCE [LARGE SCALE GENOMIC DNA]</scope>
    <source>
        <strain evidence="4 5">DSM 43805</strain>
    </source>
</reference>
<dbReference type="GO" id="GO:0030313">
    <property type="term" value="C:cell envelope"/>
    <property type="evidence" value="ECO:0007669"/>
    <property type="project" value="UniProtKB-SubCell"/>
</dbReference>
<proteinExistence type="predicted"/>
<protein>
    <submittedName>
        <fullName evidence="4">Multidrug efflux pump subunit AcrA (Membrane-fusion protein)</fullName>
    </submittedName>
</protein>
<accession>A0A4V3C7B2</accession>
<keyword evidence="5" id="KW-1185">Reference proteome</keyword>
<dbReference type="PANTHER" id="PTHR32347">
    <property type="entry name" value="EFFLUX SYSTEM COMPONENT YKNX-RELATED"/>
    <property type="match status" value="1"/>
</dbReference>
<dbReference type="AlphaFoldDB" id="A0A4V3C7B2"/>
<sequence>MGRRTIVGVSVAVAVLAGAGTTAVVLRPPPGPPESSAVDGPTTTVERETLLGSVTVDGELGYGEPVPIAAKAPGTVTWLPKVGARIRRGGALLRADDMPVVLLYGALPIYRELRPGAEGPDVALLERNLRALGYTGFTVDDEYTGVTAEAVRRWQKDLGREETGVVDPTWLVVADGAIRVAGLKVRPGAAATGEVLTCTGAASVVTVDVEADGAGWAQPGVKVTVTLPNDKKTPGTVASVGAKAEPKEPGGTATIPVTVALGDEAPLGKLREGPVTVTYVSERRENVLAVPVAALVALPEGGYGLETVDGGTRRFLPVEVGLIADGKVEVRGAGLAVGMTVGLPK</sequence>
<dbReference type="PANTHER" id="PTHR32347:SF23">
    <property type="entry name" value="BLL5650 PROTEIN"/>
    <property type="match status" value="1"/>
</dbReference>
<gene>
    <name evidence="4" type="ORF">C8E87_0528</name>
</gene>
<dbReference type="EMBL" id="SNWR01000001">
    <property type="protein sequence ID" value="TDO36938.1"/>
    <property type="molecule type" value="Genomic_DNA"/>
</dbReference>
<dbReference type="Gene3D" id="2.40.420.20">
    <property type="match status" value="1"/>
</dbReference>
<dbReference type="Gene3D" id="1.10.101.10">
    <property type="entry name" value="PGBD-like superfamily/PGBD"/>
    <property type="match status" value="1"/>
</dbReference>
<dbReference type="OrthoDB" id="3268648at2"/>
<dbReference type="Pfam" id="PF01471">
    <property type="entry name" value="PG_binding_1"/>
    <property type="match status" value="1"/>
</dbReference>
<evidence type="ECO:0000259" key="3">
    <source>
        <dbReference type="Pfam" id="PF01471"/>
    </source>
</evidence>
<dbReference type="InterPro" id="IPR050465">
    <property type="entry name" value="UPF0194_transport"/>
</dbReference>
<feature type="domain" description="Peptidoglycan binding-like" evidence="3">
    <location>
        <begin position="119"/>
        <end position="169"/>
    </location>
</feature>
<evidence type="ECO:0000313" key="4">
    <source>
        <dbReference type="EMBL" id="TDO36938.1"/>
    </source>
</evidence>
<keyword evidence="2" id="KW-0175">Coiled coil</keyword>
<dbReference type="Proteomes" id="UP000294901">
    <property type="component" value="Unassembled WGS sequence"/>
</dbReference>
<comment type="subcellular location">
    <subcellularLocation>
        <location evidence="1">Cell envelope</location>
    </subcellularLocation>
</comment>
<name>A0A4V3C7B2_9ACTN</name>
<dbReference type="InterPro" id="IPR036365">
    <property type="entry name" value="PGBD-like_sf"/>
</dbReference>
<organism evidence="4 5">
    <name type="scientific">Paractinoplanes brasiliensis</name>
    <dbReference type="NCBI Taxonomy" id="52695"/>
    <lineage>
        <taxon>Bacteria</taxon>
        <taxon>Bacillati</taxon>
        <taxon>Actinomycetota</taxon>
        <taxon>Actinomycetes</taxon>
        <taxon>Micromonosporales</taxon>
        <taxon>Micromonosporaceae</taxon>
        <taxon>Paractinoplanes</taxon>
    </lineage>
</organism>
<dbReference type="SUPFAM" id="SSF47090">
    <property type="entry name" value="PGBD-like"/>
    <property type="match status" value="1"/>
</dbReference>
<comment type="caution">
    <text evidence="4">The sequence shown here is derived from an EMBL/GenBank/DDBJ whole genome shotgun (WGS) entry which is preliminary data.</text>
</comment>
<evidence type="ECO:0000256" key="2">
    <source>
        <dbReference type="ARBA" id="ARBA00023054"/>
    </source>
</evidence>
<dbReference type="InterPro" id="IPR002477">
    <property type="entry name" value="Peptidoglycan-bd-like"/>
</dbReference>
<evidence type="ECO:0000313" key="5">
    <source>
        <dbReference type="Proteomes" id="UP000294901"/>
    </source>
</evidence>
<dbReference type="InterPro" id="IPR036366">
    <property type="entry name" value="PGBDSf"/>
</dbReference>